<evidence type="ECO:0000256" key="7">
    <source>
        <dbReference type="SAM" id="MobiDB-lite"/>
    </source>
</evidence>
<protein>
    <submittedName>
        <fullName evidence="10">Cation diffusion facilitator family transporter</fullName>
    </submittedName>
</protein>
<feature type="transmembrane region" description="Helical" evidence="8">
    <location>
        <begin position="58"/>
        <end position="76"/>
    </location>
</feature>
<comment type="subcellular location">
    <subcellularLocation>
        <location evidence="1">Membrane</location>
        <topology evidence="1">Multi-pass membrane protein</topology>
    </subcellularLocation>
</comment>
<feature type="compositionally biased region" description="Basic residues" evidence="7">
    <location>
        <begin position="155"/>
        <end position="170"/>
    </location>
</feature>
<feature type="region of interest" description="Disordered" evidence="7">
    <location>
        <begin position="154"/>
        <end position="192"/>
    </location>
</feature>
<organism evidence="10 11">
    <name type="scientific">Bosea robiniae</name>
    <dbReference type="NCBI Taxonomy" id="1036780"/>
    <lineage>
        <taxon>Bacteria</taxon>
        <taxon>Pseudomonadati</taxon>
        <taxon>Pseudomonadota</taxon>
        <taxon>Alphaproteobacteria</taxon>
        <taxon>Hyphomicrobiales</taxon>
        <taxon>Boseaceae</taxon>
        <taxon>Bosea</taxon>
    </lineage>
</organism>
<evidence type="ECO:0000256" key="5">
    <source>
        <dbReference type="ARBA" id="ARBA00023065"/>
    </source>
</evidence>
<feature type="transmembrane region" description="Helical" evidence="8">
    <location>
        <begin position="28"/>
        <end position="52"/>
    </location>
</feature>
<name>A0ABY0P665_9HYPH</name>
<evidence type="ECO:0000313" key="11">
    <source>
        <dbReference type="Proteomes" id="UP000199468"/>
    </source>
</evidence>
<sequence length="335" mass="35311">MPAANSFPAQHQHVFLGGEHERHERRTWLVVGLTTVMMVAEIAAGTIFGSMALVADGWHMSTHAAALGIAAFAYRFARQHAHDRRFSFGTGKLGDLAAFASALLLMFIALAVAGESALRLYSPIAIDFTQATAIAVIGLAVNLASAWLLRDGHGHQHHGHSHGGTGHHGHGNVLGHHDHGDHHHGHHSHGGHGADTNLRAAYMHVVADAFTSVLAIAALLGGRFYGWVWLDPVMGIVGAAVIAHWSIGLLRSSGAVLLDTVPDEALAKRIGDRLGAEGAEVADLHLWQVGPGHRSAIISIVTGEPKSPATYKALLADIPTLSHVTVEVNARSAAA</sequence>
<dbReference type="InterPro" id="IPR002524">
    <property type="entry name" value="Cation_efflux"/>
</dbReference>
<keyword evidence="6 8" id="KW-0472">Membrane</keyword>
<evidence type="ECO:0000256" key="2">
    <source>
        <dbReference type="ARBA" id="ARBA00022448"/>
    </source>
</evidence>
<keyword evidence="2" id="KW-0813">Transport</keyword>
<dbReference type="EMBL" id="FNBZ01000008">
    <property type="protein sequence ID" value="SDH39307.1"/>
    <property type="molecule type" value="Genomic_DNA"/>
</dbReference>
<feature type="domain" description="Cation efflux protein transmembrane" evidence="9">
    <location>
        <begin position="28"/>
        <end position="258"/>
    </location>
</feature>
<evidence type="ECO:0000313" key="10">
    <source>
        <dbReference type="EMBL" id="SDH39307.1"/>
    </source>
</evidence>
<evidence type="ECO:0000256" key="8">
    <source>
        <dbReference type="SAM" id="Phobius"/>
    </source>
</evidence>
<dbReference type="PANTHER" id="PTHR45755:SF4">
    <property type="entry name" value="ZINC TRANSPORTER 7"/>
    <property type="match status" value="1"/>
</dbReference>
<feature type="transmembrane region" description="Helical" evidence="8">
    <location>
        <begin position="130"/>
        <end position="149"/>
    </location>
</feature>
<dbReference type="PANTHER" id="PTHR45755">
    <property type="match status" value="1"/>
</dbReference>
<dbReference type="SUPFAM" id="SSF161111">
    <property type="entry name" value="Cation efflux protein transmembrane domain-like"/>
    <property type="match status" value="1"/>
</dbReference>
<evidence type="ECO:0000256" key="3">
    <source>
        <dbReference type="ARBA" id="ARBA00022692"/>
    </source>
</evidence>
<dbReference type="Proteomes" id="UP000199468">
    <property type="component" value="Unassembled WGS sequence"/>
</dbReference>
<dbReference type="NCBIfam" id="TIGR01297">
    <property type="entry name" value="CDF"/>
    <property type="match status" value="1"/>
</dbReference>
<dbReference type="NCBIfam" id="NF033827">
    <property type="entry name" value="CDF_efflux_DmeF"/>
    <property type="match status" value="1"/>
</dbReference>
<accession>A0ABY0P665</accession>
<keyword evidence="11" id="KW-1185">Reference proteome</keyword>
<dbReference type="InterPro" id="IPR045316">
    <property type="entry name" value="Msc2-like"/>
</dbReference>
<dbReference type="InterPro" id="IPR058533">
    <property type="entry name" value="Cation_efflux_TM"/>
</dbReference>
<feature type="transmembrane region" description="Helical" evidence="8">
    <location>
        <begin position="232"/>
        <end position="250"/>
    </location>
</feature>
<gene>
    <name evidence="10" type="ORF">SAMN05421844_108178</name>
</gene>
<keyword evidence="5" id="KW-0406">Ion transport</keyword>
<feature type="transmembrane region" description="Helical" evidence="8">
    <location>
        <begin position="96"/>
        <end position="118"/>
    </location>
</feature>
<evidence type="ECO:0000256" key="4">
    <source>
        <dbReference type="ARBA" id="ARBA00022989"/>
    </source>
</evidence>
<evidence type="ECO:0000256" key="1">
    <source>
        <dbReference type="ARBA" id="ARBA00004141"/>
    </source>
</evidence>
<evidence type="ECO:0000256" key="6">
    <source>
        <dbReference type="ARBA" id="ARBA00023136"/>
    </source>
</evidence>
<evidence type="ECO:0000259" key="9">
    <source>
        <dbReference type="Pfam" id="PF01545"/>
    </source>
</evidence>
<dbReference type="Pfam" id="PF01545">
    <property type="entry name" value="Cation_efflux"/>
    <property type="match status" value="1"/>
</dbReference>
<dbReference type="InterPro" id="IPR027469">
    <property type="entry name" value="Cation_efflux_TMD_sf"/>
</dbReference>
<dbReference type="Gene3D" id="1.20.1510.10">
    <property type="entry name" value="Cation efflux protein transmembrane domain"/>
    <property type="match status" value="1"/>
</dbReference>
<keyword evidence="3 8" id="KW-0812">Transmembrane</keyword>
<dbReference type="RefSeq" id="WP_091861235.1">
    <property type="nucleotide sequence ID" value="NZ_FNBZ01000008.1"/>
</dbReference>
<reference evidence="10 11" key="1">
    <citation type="submission" date="2016-10" db="EMBL/GenBank/DDBJ databases">
        <authorList>
            <person name="Varghese N."/>
            <person name="Submissions S."/>
        </authorList>
    </citation>
    <scope>NUCLEOTIDE SEQUENCE [LARGE SCALE GENOMIC DNA]</scope>
    <source>
        <strain evidence="10 11">DSM 26672</strain>
    </source>
</reference>
<proteinExistence type="predicted"/>
<comment type="caution">
    <text evidence="10">The sequence shown here is derived from an EMBL/GenBank/DDBJ whole genome shotgun (WGS) entry which is preliminary data.</text>
</comment>
<keyword evidence="4 8" id="KW-1133">Transmembrane helix</keyword>
<feature type="transmembrane region" description="Helical" evidence="8">
    <location>
        <begin position="205"/>
        <end position="226"/>
    </location>
</feature>